<name>A0A1Y4T009_9FIRM</name>
<gene>
    <name evidence="1" type="ORF">B5E75_04855</name>
</gene>
<evidence type="ECO:0000313" key="2">
    <source>
        <dbReference type="Proteomes" id="UP000195305"/>
    </source>
</evidence>
<organism evidence="1 2">
    <name type="scientific">Massilimicrobiota timonensis</name>
    <dbReference type="NCBI Taxonomy" id="1776392"/>
    <lineage>
        <taxon>Bacteria</taxon>
        <taxon>Bacillati</taxon>
        <taxon>Bacillota</taxon>
        <taxon>Erysipelotrichia</taxon>
        <taxon>Erysipelotrichales</taxon>
        <taxon>Erysipelotrichaceae</taxon>
        <taxon>Massilimicrobiota</taxon>
    </lineage>
</organism>
<proteinExistence type="predicted"/>
<dbReference type="EMBL" id="NFLJ01000011">
    <property type="protein sequence ID" value="OUQ34980.1"/>
    <property type="molecule type" value="Genomic_DNA"/>
</dbReference>
<dbReference type="Proteomes" id="UP000195305">
    <property type="component" value="Unassembled WGS sequence"/>
</dbReference>
<dbReference type="OrthoDB" id="834695at2"/>
<accession>A0A1Y4T009</accession>
<dbReference type="GO" id="GO:0043571">
    <property type="term" value="P:maintenance of CRISPR repeat elements"/>
    <property type="evidence" value="ECO:0007669"/>
    <property type="project" value="InterPro"/>
</dbReference>
<reference evidence="1 2" key="1">
    <citation type="journal article" date="2018" name="BMC Genomics">
        <title>Whole genome sequencing and function prediction of 133 gut anaerobes isolated from chicken caecum in pure cultures.</title>
        <authorList>
            <person name="Medvecky M."/>
            <person name="Cejkova D."/>
            <person name="Polansky O."/>
            <person name="Karasova D."/>
            <person name="Kubasova T."/>
            <person name="Cizek A."/>
            <person name="Rychlik I."/>
        </authorList>
    </citation>
    <scope>NUCLEOTIDE SEQUENCE [LARGE SCALE GENOMIC DNA]</scope>
    <source>
        <strain evidence="1 2">An13</strain>
    </source>
</reference>
<keyword evidence="2" id="KW-1185">Reference proteome</keyword>
<dbReference type="Pfam" id="PF05107">
    <property type="entry name" value="Cas_Cas7"/>
    <property type="match status" value="1"/>
</dbReference>
<comment type="caution">
    <text evidence="1">The sequence shown here is derived from an EMBL/GenBank/DDBJ whole genome shotgun (WGS) entry which is preliminary data.</text>
</comment>
<dbReference type="InterPro" id="IPR006482">
    <property type="entry name" value="Cas7_Csh2/Csh2"/>
</dbReference>
<dbReference type="RefSeq" id="WP_087357663.1">
    <property type="nucleotide sequence ID" value="NZ_AP031415.1"/>
</dbReference>
<sequence>MNKRVYGVLGISSIMANWNADFTGYPKTISTGEIFGSDKAFKYPMKKQWDNNGEKVLYIKSMILSKDKDAVSLVPRTLKERYEYLFGIEDLSKCKDVSEVLKNLFTAVDVKNFGATFAEAKMNISITGAVQFGQGFNKYPESEAQEQQILSPFKDGTDADAKNSTLGTKIVSDEAHYFYPFVINPHAYDEFVKLGVTDGYTEGDYLQFKDTSLSSATAFATNSKEGCENEFGLFVETEPTLYLPNLTEYIEFKKGKDKNTISIHLRDLLEDVKSKVLNIEVYYNPHTTMIDCDLSDVHYYHIVTRKEV</sequence>
<dbReference type="AlphaFoldDB" id="A0A1Y4T009"/>
<evidence type="ECO:0000313" key="1">
    <source>
        <dbReference type="EMBL" id="OUQ34980.1"/>
    </source>
</evidence>
<protein>
    <submittedName>
        <fullName evidence="1">CRISPR-associated protein</fullName>
    </submittedName>
</protein>